<dbReference type="InterPro" id="IPR035482">
    <property type="entry name" value="SIS_PGI_2"/>
</dbReference>
<dbReference type="AlphaFoldDB" id="A0A9D9J2Z5"/>
<reference evidence="10" key="2">
    <citation type="journal article" date="2021" name="PeerJ">
        <title>Extensive microbial diversity within the chicken gut microbiome revealed by metagenomics and culture.</title>
        <authorList>
            <person name="Gilroy R."/>
            <person name="Ravi A."/>
            <person name="Getino M."/>
            <person name="Pursley I."/>
            <person name="Horton D.L."/>
            <person name="Alikhan N.F."/>
            <person name="Baker D."/>
            <person name="Gharbi K."/>
            <person name="Hall N."/>
            <person name="Watson M."/>
            <person name="Adriaenssens E.M."/>
            <person name="Foster-Nyarko E."/>
            <person name="Jarju S."/>
            <person name="Secka A."/>
            <person name="Antonio M."/>
            <person name="Oren A."/>
            <person name="Chaudhuri R.R."/>
            <person name="La Ragione R."/>
            <person name="Hildebrand F."/>
            <person name="Pallen M.J."/>
        </authorList>
    </citation>
    <scope>NUCLEOTIDE SEQUENCE</scope>
    <source>
        <strain evidence="10">B2-16538</strain>
    </source>
</reference>
<dbReference type="PANTHER" id="PTHR11469">
    <property type="entry name" value="GLUCOSE-6-PHOSPHATE ISOMERASE"/>
    <property type="match status" value="1"/>
</dbReference>
<keyword evidence="4 9" id="KW-0312">Gluconeogenesis</keyword>
<dbReference type="InterPro" id="IPR018189">
    <property type="entry name" value="Phosphoglucose_isomerase_CS"/>
</dbReference>
<dbReference type="InterPro" id="IPR035476">
    <property type="entry name" value="SIS_PGI_1"/>
</dbReference>
<reference evidence="10" key="1">
    <citation type="submission" date="2020-10" db="EMBL/GenBank/DDBJ databases">
        <authorList>
            <person name="Gilroy R."/>
        </authorList>
    </citation>
    <scope>NUCLEOTIDE SEQUENCE</scope>
    <source>
        <strain evidence="10">B2-16538</strain>
    </source>
</reference>
<keyword evidence="7 9" id="KW-0413">Isomerase</keyword>
<keyword evidence="6 9" id="KW-0324">Glycolysis</keyword>
<dbReference type="InterPro" id="IPR001672">
    <property type="entry name" value="G6P_Isomerase"/>
</dbReference>
<dbReference type="CDD" id="cd05016">
    <property type="entry name" value="SIS_PGI_2"/>
    <property type="match status" value="1"/>
</dbReference>
<dbReference type="GO" id="GO:0048029">
    <property type="term" value="F:monosaccharide binding"/>
    <property type="evidence" value="ECO:0007669"/>
    <property type="project" value="TreeGrafter"/>
</dbReference>
<dbReference type="FunFam" id="3.40.50.10490:FF:000015">
    <property type="entry name" value="Glucose-6-phosphate isomerase"/>
    <property type="match status" value="1"/>
</dbReference>
<feature type="non-terminal residue" evidence="10">
    <location>
        <position position="1"/>
    </location>
</feature>
<gene>
    <name evidence="10" type="ORF">IAB78_01780</name>
</gene>
<evidence type="ECO:0000256" key="5">
    <source>
        <dbReference type="ARBA" id="ARBA00022490"/>
    </source>
</evidence>
<evidence type="ECO:0000256" key="4">
    <source>
        <dbReference type="ARBA" id="ARBA00022432"/>
    </source>
</evidence>
<dbReference type="PROSITE" id="PS51463">
    <property type="entry name" value="P_GLUCOSE_ISOMERASE_3"/>
    <property type="match status" value="1"/>
</dbReference>
<sequence>NEYLDKALSALDVLENESGAGNDFLGWKHLPTQTPETLLADCEAVRDLWKSKGVDLVVVIGIGGSYLGAKCAVEALSHSFSRQLAGKKESPEVVFAGNNLSEEYIAELMDLMAERNVAAVVISKSGTTTEPAVAFRLIKQHIEARYGSAEAAERIVAVTDAHRGALKSLSTQEGYRTFVIEDNVGGRFSVLTPVGILPIILAGFDMRAMLKGAAEMEKVTAERNTSNPAVEYAAMRNLLYSKGKKVEILVSYNPKLQYLGEWWKQLYGESEGKDGKGIFPASVNFTTDLHSMGQYIQDGERMLMETVVSVEKSNRSVTISNDPQNLDGLNFLTGKHVEECNAMAELGTKLAHIDGGVPQLSVSVEKIDEYNLGALFYFFEKACGISAYILGVNPFNQPGVEAYKKNMFALLGKPGYEEQAKALHERLGK</sequence>
<dbReference type="Proteomes" id="UP000823750">
    <property type="component" value="Unassembled WGS sequence"/>
</dbReference>
<proteinExistence type="inferred from homology"/>
<dbReference type="GO" id="GO:0006094">
    <property type="term" value="P:gluconeogenesis"/>
    <property type="evidence" value="ECO:0007669"/>
    <property type="project" value="UniProtKB-KW"/>
</dbReference>
<protein>
    <recommendedName>
        <fullName evidence="3 9">Glucose-6-phosphate isomerase</fullName>
        <ecNumber evidence="3 9">5.3.1.9</ecNumber>
    </recommendedName>
</protein>
<organism evidence="10 11">
    <name type="scientific">Candidatus Cryptobacteroides excrementavium</name>
    <dbReference type="NCBI Taxonomy" id="2840759"/>
    <lineage>
        <taxon>Bacteria</taxon>
        <taxon>Pseudomonadati</taxon>
        <taxon>Bacteroidota</taxon>
        <taxon>Bacteroidia</taxon>
        <taxon>Bacteroidales</taxon>
        <taxon>Candidatus Cryptobacteroides</taxon>
    </lineage>
</organism>
<evidence type="ECO:0000256" key="7">
    <source>
        <dbReference type="ARBA" id="ARBA00023235"/>
    </source>
</evidence>
<dbReference type="Gene3D" id="3.40.50.10490">
    <property type="entry name" value="Glucose-6-phosphate isomerase like protein, domain 1"/>
    <property type="match status" value="2"/>
</dbReference>
<evidence type="ECO:0000256" key="8">
    <source>
        <dbReference type="ARBA" id="ARBA00029321"/>
    </source>
</evidence>
<dbReference type="InterPro" id="IPR046348">
    <property type="entry name" value="SIS_dom_sf"/>
</dbReference>
<dbReference type="HAMAP" id="MF_00473">
    <property type="entry name" value="G6P_isomerase"/>
    <property type="match status" value="1"/>
</dbReference>
<name>A0A9D9J2Z5_9BACT</name>
<dbReference type="PROSITE" id="PS00765">
    <property type="entry name" value="P_GLUCOSE_ISOMERASE_1"/>
    <property type="match status" value="1"/>
</dbReference>
<evidence type="ECO:0000256" key="2">
    <source>
        <dbReference type="ARBA" id="ARBA00006604"/>
    </source>
</evidence>
<keyword evidence="5" id="KW-0963">Cytoplasm</keyword>
<accession>A0A9D9J2Z5</accession>
<dbReference type="EMBL" id="JADILX010000031">
    <property type="protein sequence ID" value="MBO8485137.1"/>
    <property type="molecule type" value="Genomic_DNA"/>
</dbReference>
<evidence type="ECO:0000256" key="3">
    <source>
        <dbReference type="ARBA" id="ARBA00011952"/>
    </source>
</evidence>
<dbReference type="Pfam" id="PF00342">
    <property type="entry name" value="PGI"/>
    <property type="match status" value="1"/>
</dbReference>
<evidence type="ECO:0000256" key="6">
    <source>
        <dbReference type="ARBA" id="ARBA00023152"/>
    </source>
</evidence>
<dbReference type="PANTHER" id="PTHR11469:SF1">
    <property type="entry name" value="GLUCOSE-6-PHOSPHATE ISOMERASE"/>
    <property type="match status" value="1"/>
</dbReference>
<comment type="similarity">
    <text evidence="2 9">Belongs to the GPI family.</text>
</comment>
<dbReference type="PRINTS" id="PR00662">
    <property type="entry name" value="G6PISOMERASE"/>
</dbReference>
<dbReference type="FunFam" id="3.40.50.10490:FF:000016">
    <property type="entry name" value="Glucose-6-phosphate isomerase"/>
    <property type="match status" value="1"/>
</dbReference>
<dbReference type="CDD" id="cd05015">
    <property type="entry name" value="SIS_PGI_1"/>
    <property type="match status" value="1"/>
</dbReference>
<evidence type="ECO:0000256" key="9">
    <source>
        <dbReference type="RuleBase" id="RU000612"/>
    </source>
</evidence>
<evidence type="ECO:0000256" key="1">
    <source>
        <dbReference type="ARBA" id="ARBA00004926"/>
    </source>
</evidence>
<comment type="pathway">
    <text evidence="1 9">Carbohydrate degradation; glycolysis; D-glyceraldehyde 3-phosphate and glycerone phosphate from D-glucose: step 2/4.</text>
</comment>
<dbReference type="GO" id="GO:0006096">
    <property type="term" value="P:glycolytic process"/>
    <property type="evidence" value="ECO:0007669"/>
    <property type="project" value="UniProtKB-KW"/>
</dbReference>
<dbReference type="NCBIfam" id="NF010697">
    <property type="entry name" value="PRK14097.1"/>
    <property type="match status" value="1"/>
</dbReference>
<dbReference type="GO" id="GO:0097367">
    <property type="term" value="F:carbohydrate derivative binding"/>
    <property type="evidence" value="ECO:0007669"/>
    <property type="project" value="InterPro"/>
</dbReference>
<evidence type="ECO:0000313" key="11">
    <source>
        <dbReference type="Proteomes" id="UP000823750"/>
    </source>
</evidence>
<dbReference type="GO" id="GO:0005829">
    <property type="term" value="C:cytosol"/>
    <property type="evidence" value="ECO:0007669"/>
    <property type="project" value="TreeGrafter"/>
</dbReference>
<comment type="catalytic activity">
    <reaction evidence="8 9">
        <text>alpha-D-glucose 6-phosphate = beta-D-fructose 6-phosphate</text>
        <dbReference type="Rhea" id="RHEA:11816"/>
        <dbReference type="ChEBI" id="CHEBI:57634"/>
        <dbReference type="ChEBI" id="CHEBI:58225"/>
        <dbReference type="EC" id="5.3.1.9"/>
    </reaction>
</comment>
<dbReference type="EC" id="5.3.1.9" evidence="3 9"/>
<dbReference type="PROSITE" id="PS00174">
    <property type="entry name" value="P_GLUCOSE_ISOMERASE_2"/>
    <property type="match status" value="1"/>
</dbReference>
<dbReference type="SUPFAM" id="SSF53697">
    <property type="entry name" value="SIS domain"/>
    <property type="match status" value="1"/>
</dbReference>
<evidence type="ECO:0000313" key="10">
    <source>
        <dbReference type="EMBL" id="MBO8485137.1"/>
    </source>
</evidence>
<dbReference type="GO" id="GO:0004347">
    <property type="term" value="F:glucose-6-phosphate isomerase activity"/>
    <property type="evidence" value="ECO:0007669"/>
    <property type="project" value="UniProtKB-EC"/>
</dbReference>
<dbReference type="GO" id="GO:0051156">
    <property type="term" value="P:glucose 6-phosphate metabolic process"/>
    <property type="evidence" value="ECO:0007669"/>
    <property type="project" value="TreeGrafter"/>
</dbReference>
<comment type="caution">
    <text evidence="10">The sequence shown here is derived from an EMBL/GenBank/DDBJ whole genome shotgun (WGS) entry which is preliminary data.</text>
</comment>